<keyword evidence="3" id="KW-0418">Kinase</keyword>
<dbReference type="PANTHER" id="PTHR30437">
    <property type="entry name" value="TRANSCRIPTION ELONGATION FACTOR GREA"/>
    <property type="match status" value="1"/>
</dbReference>
<dbReference type="KEGG" id="plue:EWM63_26440"/>
<keyword evidence="3" id="KW-0808">Transferase</keyword>
<dbReference type="GO" id="GO:0016301">
    <property type="term" value="F:kinase activity"/>
    <property type="evidence" value="ECO:0007669"/>
    <property type="project" value="UniProtKB-KW"/>
</dbReference>
<evidence type="ECO:0000313" key="4">
    <source>
        <dbReference type="Proteomes" id="UP000290637"/>
    </source>
</evidence>
<reference evidence="3 4" key="1">
    <citation type="submission" date="2019-02" db="EMBL/GenBank/DDBJ databases">
        <title>Draft Genome Sequences of Six Type Strains of the Genus Massilia.</title>
        <authorList>
            <person name="Miess H."/>
            <person name="Frediansyhah A."/>
            <person name="Gross H."/>
        </authorList>
    </citation>
    <scope>NUCLEOTIDE SEQUENCE [LARGE SCALE GENOMIC DNA]</scope>
    <source>
        <strain evidence="3 4">DSM 17473</strain>
    </source>
</reference>
<dbReference type="InterPro" id="IPR036953">
    <property type="entry name" value="GreA/GreB_C_sf"/>
</dbReference>
<dbReference type="NCBIfam" id="NF004396">
    <property type="entry name" value="PRK05753.1"/>
    <property type="match status" value="1"/>
</dbReference>
<proteinExistence type="predicted"/>
<feature type="domain" description="Transcription elongation factor GreA/GreB C-terminal" evidence="1">
    <location>
        <begin position="51"/>
        <end position="123"/>
    </location>
</feature>
<dbReference type="InterPro" id="IPR001437">
    <property type="entry name" value="Tscrpt_elong_fac_GreA/B_C"/>
</dbReference>
<dbReference type="PANTHER" id="PTHR30437:SF5">
    <property type="entry name" value="REGULATOR OF NUCLEOSIDE DIPHOSPHATE KINASE"/>
    <property type="match status" value="1"/>
</dbReference>
<dbReference type="Proteomes" id="UP000290637">
    <property type="component" value="Chromosome"/>
</dbReference>
<dbReference type="GO" id="GO:0006354">
    <property type="term" value="P:DNA-templated transcription elongation"/>
    <property type="evidence" value="ECO:0007669"/>
    <property type="project" value="TreeGrafter"/>
</dbReference>
<feature type="domain" description="Regulator of nucleoside diphosphate kinase N-terminal" evidence="2">
    <location>
        <begin position="5"/>
        <end position="45"/>
    </location>
</feature>
<organism evidence="3 4">
    <name type="scientific">Pseudoduganella lutea</name>
    <dbReference type="NCBI Taxonomy" id="321985"/>
    <lineage>
        <taxon>Bacteria</taxon>
        <taxon>Pseudomonadati</taxon>
        <taxon>Pseudomonadota</taxon>
        <taxon>Betaproteobacteria</taxon>
        <taxon>Burkholderiales</taxon>
        <taxon>Oxalobacteraceae</taxon>
        <taxon>Telluria group</taxon>
        <taxon>Pseudoduganella</taxon>
    </lineage>
</organism>
<dbReference type="Pfam" id="PF01272">
    <property type="entry name" value="GreA_GreB"/>
    <property type="match status" value="1"/>
</dbReference>
<dbReference type="Pfam" id="PF14760">
    <property type="entry name" value="Rnk_N"/>
    <property type="match status" value="1"/>
</dbReference>
<dbReference type="GO" id="GO:0070063">
    <property type="term" value="F:RNA polymerase binding"/>
    <property type="evidence" value="ECO:0007669"/>
    <property type="project" value="InterPro"/>
</dbReference>
<keyword evidence="4" id="KW-1185">Reference proteome</keyword>
<dbReference type="OrthoDB" id="192847at2"/>
<dbReference type="GO" id="GO:0032784">
    <property type="term" value="P:regulation of DNA-templated transcription elongation"/>
    <property type="evidence" value="ECO:0007669"/>
    <property type="project" value="InterPro"/>
</dbReference>
<protein>
    <submittedName>
        <fullName evidence="3">Nucleoside diphosphate kinase regulator</fullName>
    </submittedName>
</protein>
<evidence type="ECO:0000313" key="3">
    <source>
        <dbReference type="EMBL" id="QBE67523.1"/>
    </source>
</evidence>
<accession>A0A4V0Z4N1</accession>
<dbReference type="AlphaFoldDB" id="A0A4V0Z4N1"/>
<dbReference type="InterPro" id="IPR023459">
    <property type="entry name" value="Tscrpt_elong_fac_GreA/B_fam"/>
</dbReference>
<gene>
    <name evidence="3" type="ORF">EWM63_26440</name>
</gene>
<dbReference type="InterPro" id="IPR029462">
    <property type="entry name" value="Rnk_N"/>
</dbReference>
<dbReference type="Gene3D" id="3.10.50.30">
    <property type="entry name" value="Transcription elongation factor, GreA/GreB, C-terminal domain"/>
    <property type="match status" value="1"/>
</dbReference>
<evidence type="ECO:0000259" key="2">
    <source>
        <dbReference type="Pfam" id="PF14760"/>
    </source>
</evidence>
<dbReference type="EMBL" id="CP035913">
    <property type="protein sequence ID" value="QBE67523.1"/>
    <property type="molecule type" value="Genomic_DNA"/>
</dbReference>
<dbReference type="GO" id="GO:0003677">
    <property type="term" value="F:DNA binding"/>
    <property type="evidence" value="ECO:0007669"/>
    <property type="project" value="InterPro"/>
</dbReference>
<dbReference type="SUPFAM" id="SSF54534">
    <property type="entry name" value="FKBP-like"/>
    <property type="match status" value="1"/>
</dbReference>
<name>A0A4V0Z4N1_9BURK</name>
<sequence>MIMKPKIVVSSLDMDRLEALLDALPDAQARGQDALFEELSRAEVVEPAEMPPDVVTMNSRVRFIIDDTAEEFDMSLAYPKDIDGSAARLSILTPVGSALLGLKVGESIDWTRQDGATFTVTVRDLVYQPERAGELHR</sequence>
<evidence type="ECO:0000259" key="1">
    <source>
        <dbReference type="Pfam" id="PF01272"/>
    </source>
</evidence>
<dbReference type="Gene3D" id="1.10.286.20">
    <property type="match status" value="1"/>
</dbReference>